<dbReference type="AlphaFoldDB" id="A0A368YKF7"/>
<dbReference type="RefSeq" id="WP_425374027.1">
    <property type="nucleotide sequence ID" value="NZ_QPJM01000023.1"/>
</dbReference>
<reference evidence="1 2" key="1">
    <citation type="submission" date="2018-07" db="EMBL/GenBank/DDBJ databases">
        <title>Genomic Encyclopedia of Type Strains, Phase III (KMG-III): the genomes of soil and plant-associated and newly described type strains.</title>
        <authorList>
            <person name="Whitman W."/>
        </authorList>
    </citation>
    <scope>NUCLEOTIDE SEQUENCE [LARGE SCALE GENOMIC DNA]</scope>
    <source>
        <strain evidence="1 2">31-25a</strain>
    </source>
</reference>
<protein>
    <recommendedName>
        <fullName evidence="3">Hsp20/alpha crystallin family protein</fullName>
    </recommendedName>
</protein>
<proteinExistence type="predicted"/>
<keyword evidence="2" id="KW-1185">Reference proteome</keyword>
<dbReference type="Proteomes" id="UP000253324">
    <property type="component" value="Unassembled WGS sequence"/>
</dbReference>
<gene>
    <name evidence="1" type="ORF">C7476_12353</name>
</gene>
<dbReference type="EMBL" id="QPJM01000023">
    <property type="protein sequence ID" value="RCW78624.1"/>
    <property type="molecule type" value="Genomic_DNA"/>
</dbReference>
<sequence length="42" mass="4901">MSVRDLIPWSRGNKNVPRLYRDDDLDPFLSAPQHIEAEPTLH</sequence>
<comment type="caution">
    <text evidence="1">The sequence shown here is derived from an EMBL/GenBank/DDBJ whole genome shotgun (WGS) entry which is preliminary data.</text>
</comment>
<evidence type="ECO:0008006" key="3">
    <source>
        <dbReference type="Google" id="ProtNLM"/>
    </source>
</evidence>
<evidence type="ECO:0000313" key="2">
    <source>
        <dbReference type="Proteomes" id="UP000253324"/>
    </source>
</evidence>
<name>A0A368YKF7_9HYPH</name>
<organism evidence="1 2">
    <name type="scientific">Phyllobacterium bourgognense</name>
    <dbReference type="NCBI Taxonomy" id="314236"/>
    <lineage>
        <taxon>Bacteria</taxon>
        <taxon>Pseudomonadati</taxon>
        <taxon>Pseudomonadota</taxon>
        <taxon>Alphaproteobacteria</taxon>
        <taxon>Hyphomicrobiales</taxon>
        <taxon>Phyllobacteriaceae</taxon>
        <taxon>Phyllobacterium</taxon>
    </lineage>
</organism>
<accession>A0A368YKF7</accession>
<evidence type="ECO:0000313" key="1">
    <source>
        <dbReference type="EMBL" id="RCW78624.1"/>
    </source>
</evidence>